<dbReference type="RefSeq" id="WP_397089010.1">
    <property type="nucleotide sequence ID" value="NZ_JBITGY010000011.1"/>
</dbReference>
<reference evidence="2 3" key="1">
    <citation type="submission" date="2024-10" db="EMBL/GenBank/DDBJ databases">
        <title>The Natural Products Discovery Center: Release of the First 8490 Sequenced Strains for Exploring Actinobacteria Biosynthetic Diversity.</title>
        <authorList>
            <person name="Kalkreuter E."/>
            <person name="Kautsar S.A."/>
            <person name="Yang D."/>
            <person name="Bader C.D."/>
            <person name="Teijaro C.N."/>
            <person name="Fluegel L."/>
            <person name="Davis C.M."/>
            <person name="Simpson J.R."/>
            <person name="Lauterbach L."/>
            <person name="Steele A.D."/>
            <person name="Gui C."/>
            <person name="Meng S."/>
            <person name="Li G."/>
            <person name="Viehrig K."/>
            <person name="Ye F."/>
            <person name="Su P."/>
            <person name="Kiefer A.F."/>
            <person name="Nichols A."/>
            <person name="Cepeda A.J."/>
            <person name="Yan W."/>
            <person name="Fan B."/>
            <person name="Jiang Y."/>
            <person name="Adhikari A."/>
            <person name="Zheng C.-J."/>
            <person name="Schuster L."/>
            <person name="Cowan T.M."/>
            <person name="Smanski M.J."/>
            <person name="Chevrette M.G."/>
            <person name="De Carvalho L.P.S."/>
            <person name="Shen B."/>
        </authorList>
    </citation>
    <scope>NUCLEOTIDE SEQUENCE [LARGE SCALE GENOMIC DNA]</scope>
    <source>
        <strain evidence="2 3">NPDC050545</strain>
    </source>
</reference>
<evidence type="ECO:0000313" key="2">
    <source>
        <dbReference type="EMBL" id="MFI6503222.1"/>
    </source>
</evidence>
<dbReference type="InterPro" id="IPR011009">
    <property type="entry name" value="Kinase-like_dom_sf"/>
</dbReference>
<dbReference type="Proteomes" id="UP001612741">
    <property type="component" value="Unassembled WGS sequence"/>
</dbReference>
<dbReference type="SUPFAM" id="SSF56112">
    <property type="entry name" value="Protein kinase-like (PK-like)"/>
    <property type="match status" value="1"/>
</dbReference>
<gene>
    <name evidence="2" type="ORF">ACIBG2_37975</name>
</gene>
<organism evidence="2 3">
    <name type="scientific">Nonomuraea typhae</name>
    <dbReference type="NCBI Taxonomy" id="2603600"/>
    <lineage>
        <taxon>Bacteria</taxon>
        <taxon>Bacillati</taxon>
        <taxon>Actinomycetota</taxon>
        <taxon>Actinomycetes</taxon>
        <taxon>Streptosporangiales</taxon>
        <taxon>Streptosporangiaceae</taxon>
        <taxon>Nonomuraea</taxon>
    </lineage>
</organism>
<dbReference type="EMBL" id="JBITGY010000011">
    <property type="protein sequence ID" value="MFI6503222.1"/>
    <property type="molecule type" value="Genomic_DNA"/>
</dbReference>
<proteinExistence type="predicted"/>
<feature type="domain" description="Aminoglycoside phosphotransferase" evidence="1">
    <location>
        <begin position="43"/>
        <end position="256"/>
    </location>
</feature>
<accession>A0ABW7Z5N0</accession>
<dbReference type="Pfam" id="PF01636">
    <property type="entry name" value="APH"/>
    <property type="match status" value="1"/>
</dbReference>
<evidence type="ECO:0000313" key="3">
    <source>
        <dbReference type="Proteomes" id="UP001612741"/>
    </source>
</evidence>
<comment type="caution">
    <text evidence="2">The sequence shown here is derived from an EMBL/GenBank/DDBJ whole genome shotgun (WGS) entry which is preliminary data.</text>
</comment>
<evidence type="ECO:0000259" key="1">
    <source>
        <dbReference type="Pfam" id="PF01636"/>
    </source>
</evidence>
<sequence>MTVQDPPTDIRLDDLITTLRAHWDLPIRELTHAPLGFGDHHWTAGGRWFVTAARPARSFDALRAALETAAGLEHDFVVRPIPSRTGAPLVPFDPHYALSVFPLVEGTAGHFGQETAESDRQAMAALLAGLHGSAPGPGAPVFDPALTGRAELEEALDDLDRPWSGGPYAEPARLHLARHGSQVLKEALARFDADAAEYGTGTVLTHGEPHPGNVLRSGERRLLVDWDTVALAPPERDLWLALGDSRTAWAAYTAATGHEVSAGAMEFFHRRWLLDDISIYVQDFRAPHEDSADVRTAWAGFTESVDFIAR</sequence>
<name>A0ABW7Z5N0_9ACTN</name>
<dbReference type="InterPro" id="IPR002575">
    <property type="entry name" value="Aminoglycoside_PTrfase"/>
</dbReference>
<keyword evidence="3" id="KW-1185">Reference proteome</keyword>
<dbReference type="Gene3D" id="1.10.510.10">
    <property type="entry name" value="Transferase(Phosphotransferase) domain 1"/>
    <property type="match status" value="1"/>
</dbReference>
<protein>
    <submittedName>
        <fullName evidence="2">Phosphotransferase enzyme family protein</fullName>
    </submittedName>
</protein>